<dbReference type="PANTHER" id="PTHR47936:SF1">
    <property type="entry name" value="PENTATRICOPEPTIDE REPEAT-CONTAINING PROTEIN GUN1, CHLOROPLASTIC"/>
    <property type="match status" value="1"/>
</dbReference>
<keyword evidence="3" id="KW-0732">Signal</keyword>
<evidence type="ECO:0000256" key="3">
    <source>
        <dbReference type="SAM" id="SignalP"/>
    </source>
</evidence>
<feature type="chain" id="PRO_5043384785" evidence="3">
    <location>
        <begin position="18"/>
        <end position="660"/>
    </location>
</feature>
<gene>
    <name evidence="4" type="ORF">NESM_000472500</name>
</gene>
<evidence type="ECO:0000313" key="4">
    <source>
        <dbReference type="EMBL" id="KAK7195453.1"/>
    </source>
</evidence>
<comment type="caution">
    <text evidence="4">The sequence shown here is derived from an EMBL/GenBank/DDBJ whole genome shotgun (WGS) entry which is preliminary data.</text>
</comment>
<dbReference type="InterPro" id="IPR011990">
    <property type="entry name" value="TPR-like_helical_dom_sf"/>
</dbReference>
<feature type="region of interest" description="Disordered" evidence="2">
    <location>
        <begin position="45"/>
        <end position="77"/>
    </location>
</feature>
<dbReference type="PANTHER" id="PTHR47936">
    <property type="entry name" value="PPR_LONG DOMAIN-CONTAINING PROTEIN"/>
    <property type="match status" value="1"/>
</dbReference>
<keyword evidence="1" id="KW-0677">Repeat</keyword>
<feature type="signal peptide" evidence="3">
    <location>
        <begin position="1"/>
        <end position="17"/>
    </location>
</feature>
<name>A0AAW0ERN4_9TRYP</name>
<evidence type="ECO:0000256" key="1">
    <source>
        <dbReference type="ARBA" id="ARBA00022737"/>
    </source>
</evidence>
<feature type="region of interest" description="Disordered" evidence="2">
    <location>
        <begin position="132"/>
        <end position="154"/>
    </location>
</feature>
<accession>A0AAW0ERN4</accession>
<dbReference type="AlphaFoldDB" id="A0AAW0ERN4"/>
<organism evidence="4 5">
    <name type="scientific">Novymonas esmeraldas</name>
    <dbReference type="NCBI Taxonomy" id="1808958"/>
    <lineage>
        <taxon>Eukaryota</taxon>
        <taxon>Discoba</taxon>
        <taxon>Euglenozoa</taxon>
        <taxon>Kinetoplastea</taxon>
        <taxon>Metakinetoplastina</taxon>
        <taxon>Trypanosomatida</taxon>
        <taxon>Trypanosomatidae</taxon>
        <taxon>Novymonas</taxon>
    </lineage>
</organism>
<evidence type="ECO:0000256" key="2">
    <source>
        <dbReference type="SAM" id="MobiDB-lite"/>
    </source>
</evidence>
<proteinExistence type="predicted"/>
<dbReference type="Proteomes" id="UP001430356">
    <property type="component" value="Unassembled WGS sequence"/>
</dbReference>
<evidence type="ECO:0000313" key="5">
    <source>
        <dbReference type="Proteomes" id="UP001430356"/>
    </source>
</evidence>
<keyword evidence="5" id="KW-1185">Reference proteome</keyword>
<protein>
    <submittedName>
        <fullName evidence="4">Uncharacterized protein</fullName>
    </submittedName>
</protein>
<sequence length="660" mass="71333">MRAGGGLAALLAQTVAAGDVNACCGVLRRVFSETLQEDRKVTLATSSGARSRRRLRSTTTTTATAAATTPLSSPSSSSAFFSSDSLSSSTSPAVPAPCGHSDVVNYARYAQHQRAQAHSFANEAAQAVLRSSVAPLRDSRPPDRATTSPDVPTHSPLVERVWELAQRSLAADATLVKTSSLHVLCHTAQRTGYWEEALRFCEHLPQPPAPLFVSSLLQPSNVDAVLTCCATHGWAVDVTNAIRVLAEEHGSWTAALAVAQDAEQRLPCGEPYSLGVLVPYLAASGATAQARRLFEAGLARGAFIDPVLVQQLVMQTANLRQWETCLYMLQCLYRTQETAQLLPTDADFFRRLMEVSPGWTTSLQLLNMARASDVKPDERTVAILLTQCDRAGAWREAAAVYDMAVKEDFIDSLAVGSTYHTLVRSFSAIQQWQKALEALSWMSKADDASLTAGMTEVVTLCEQSGQWEAALAVGATLMESDGGSGVHLLSTKTTMALLFACVKGAQWEFATRLLEAQLRDVRADPHPLSLCATMQACVAARQWGAAMRVYDAARAAQPRTVVPPLAHRIAIKACVSAGRWSEVIAVLDTTRREGLPLDNNSQRLGVWAAALQGRWELSLTLLQSIPRRSRTPQDRMVVRAAARAVSPTVDAIALRFLQSR</sequence>
<reference evidence="4 5" key="1">
    <citation type="journal article" date="2021" name="MBio">
        <title>A New Model Trypanosomatid, Novymonas esmeraldas: Genomic Perception of Its 'Candidatus Pandoraea novymonadis' Endosymbiont.</title>
        <authorList>
            <person name="Zakharova A."/>
            <person name="Saura A."/>
            <person name="Butenko A."/>
            <person name="Podesvova L."/>
            <person name="Warmusova S."/>
            <person name="Kostygov A.Y."/>
            <person name="Nenarokova A."/>
            <person name="Lukes J."/>
            <person name="Opperdoes F.R."/>
            <person name="Yurchenko V."/>
        </authorList>
    </citation>
    <scope>NUCLEOTIDE SEQUENCE [LARGE SCALE GENOMIC DNA]</scope>
    <source>
        <strain evidence="4 5">E262AT.01</strain>
    </source>
</reference>
<dbReference type="EMBL" id="JAECZO010000054">
    <property type="protein sequence ID" value="KAK7195453.1"/>
    <property type="molecule type" value="Genomic_DNA"/>
</dbReference>
<dbReference type="Gene3D" id="1.25.40.10">
    <property type="entry name" value="Tetratricopeptide repeat domain"/>
    <property type="match status" value="2"/>
</dbReference>
<feature type="compositionally biased region" description="Low complexity" evidence="2">
    <location>
        <begin position="57"/>
        <end position="77"/>
    </location>
</feature>